<reference evidence="4 5" key="1">
    <citation type="submission" date="2023-09" db="EMBL/GenBank/DDBJ databases">
        <title>Genomes of two closely related lineages of the louse Polyplax serrata with different host specificities.</title>
        <authorList>
            <person name="Martinu J."/>
            <person name="Tarabai H."/>
            <person name="Stefka J."/>
            <person name="Hypsa V."/>
        </authorList>
    </citation>
    <scope>NUCLEOTIDE SEQUENCE [LARGE SCALE GENOMIC DNA]</scope>
    <source>
        <strain evidence="4">98ZLc_SE</strain>
    </source>
</reference>
<evidence type="ECO:0000256" key="3">
    <source>
        <dbReference type="SAM" id="MobiDB-lite"/>
    </source>
</evidence>
<evidence type="ECO:0000256" key="2">
    <source>
        <dbReference type="ARBA" id="ARBA00022946"/>
    </source>
</evidence>
<keyword evidence="5" id="KW-1185">Reference proteome</keyword>
<dbReference type="InterPro" id="IPR038538">
    <property type="entry name" value="MTERF_sf"/>
</dbReference>
<sequence length="292" mass="34400">MLRSFTKFHSRSIFRVSLRFFGTCNQTSIPEKKVSLLQQLSAEFEDVSYIVPVINESDVRNVAIEEWRKRINILKEYNFTSADCFRIIRWFPPFLKIPEHRLRDCLDHWHVCNVDYSDVQYLLVNQPALLAITSEEMKKRLPYLISKSKSKKTLVHFLKDCPSVMIDDWNIVLLKINYLLGKKRVPQAEIFFSGVMNYSFDVIKARLGVLERCGIYKVKYIQPHKFNKFDKTGHKNPHLKEIFDTDQITFATQVAKITIEEYEGFQEMCQDENSDGEIEDQDESDEEDGYKN</sequence>
<dbReference type="Proteomes" id="UP001359485">
    <property type="component" value="Unassembled WGS sequence"/>
</dbReference>
<evidence type="ECO:0000313" key="5">
    <source>
        <dbReference type="Proteomes" id="UP001359485"/>
    </source>
</evidence>
<name>A0ABR1BF15_POLSC</name>
<protein>
    <submittedName>
        <fullName evidence="4">Uncharacterized protein</fullName>
    </submittedName>
</protein>
<feature type="region of interest" description="Disordered" evidence="3">
    <location>
        <begin position="270"/>
        <end position="292"/>
    </location>
</feature>
<dbReference type="Pfam" id="PF02536">
    <property type="entry name" value="mTERF"/>
    <property type="match status" value="1"/>
</dbReference>
<evidence type="ECO:0000256" key="1">
    <source>
        <dbReference type="ARBA" id="ARBA00007692"/>
    </source>
</evidence>
<organism evidence="4 5">
    <name type="scientific">Polyplax serrata</name>
    <name type="common">Common mouse louse</name>
    <dbReference type="NCBI Taxonomy" id="468196"/>
    <lineage>
        <taxon>Eukaryota</taxon>
        <taxon>Metazoa</taxon>
        <taxon>Ecdysozoa</taxon>
        <taxon>Arthropoda</taxon>
        <taxon>Hexapoda</taxon>
        <taxon>Insecta</taxon>
        <taxon>Pterygota</taxon>
        <taxon>Neoptera</taxon>
        <taxon>Paraneoptera</taxon>
        <taxon>Psocodea</taxon>
        <taxon>Troctomorpha</taxon>
        <taxon>Phthiraptera</taxon>
        <taxon>Anoplura</taxon>
        <taxon>Polyplacidae</taxon>
        <taxon>Polyplax</taxon>
    </lineage>
</organism>
<dbReference type="InterPro" id="IPR003690">
    <property type="entry name" value="MTERF"/>
</dbReference>
<keyword evidence="2" id="KW-0809">Transit peptide</keyword>
<dbReference type="EMBL" id="JAWJWF010000001">
    <property type="protein sequence ID" value="KAK6640328.1"/>
    <property type="molecule type" value="Genomic_DNA"/>
</dbReference>
<dbReference type="Gene3D" id="1.25.70.10">
    <property type="entry name" value="Transcription termination factor 3, mitochondrial"/>
    <property type="match status" value="1"/>
</dbReference>
<gene>
    <name evidence="4" type="ORF">RUM44_012014</name>
</gene>
<comment type="similarity">
    <text evidence="1">Belongs to the mTERF family.</text>
</comment>
<accession>A0ABR1BF15</accession>
<comment type="caution">
    <text evidence="4">The sequence shown here is derived from an EMBL/GenBank/DDBJ whole genome shotgun (WGS) entry which is preliminary data.</text>
</comment>
<evidence type="ECO:0000313" key="4">
    <source>
        <dbReference type="EMBL" id="KAK6640328.1"/>
    </source>
</evidence>
<proteinExistence type="inferred from homology"/>